<accession>A0ABS8BTH7</accession>
<reference evidence="1" key="1">
    <citation type="submission" date="2021-10" db="EMBL/GenBank/DDBJ databases">
        <title>Loktanella gaetbuli sp. nov., isolated from a tidal flat.</title>
        <authorList>
            <person name="Park S."/>
            <person name="Yoon J.-H."/>
        </authorList>
    </citation>
    <scope>NUCLEOTIDE SEQUENCE</scope>
    <source>
        <strain evidence="1">TSTF-M6</strain>
    </source>
</reference>
<evidence type="ECO:0008006" key="3">
    <source>
        <dbReference type="Google" id="ProtNLM"/>
    </source>
</evidence>
<protein>
    <recommendedName>
        <fullName evidence="3">YdaS antitoxin of YdaST toxin-antitoxin system</fullName>
    </recommendedName>
</protein>
<dbReference type="EMBL" id="JAJATZ010000003">
    <property type="protein sequence ID" value="MCB5199044.1"/>
    <property type="molecule type" value="Genomic_DNA"/>
</dbReference>
<sequence length="86" mass="9463">MYDTARTFIDQLGGYRAVAKRLRLGETTVHGHMVAGTLPAKWYAACIAMAGERGIEPPQRTLFSFYPLPALPVPDETSTPAPERTE</sequence>
<comment type="caution">
    <text evidence="1">The sequence shown here is derived from an EMBL/GenBank/DDBJ whole genome shotgun (WGS) entry which is preliminary data.</text>
</comment>
<name>A0ABS8BTH7_9RHOB</name>
<organism evidence="1 2">
    <name type="scientific">Loktanella gaetbuli</name>
    <dbReference type="NCBI Taxonomy" id="2881335"/>
    <lineage>
        <taxon>Bacteria</taxon>
        <taxon>Pseudomonadati</taxon>
        <taxon>Pseudomonadota</taxon>
        <taxon>Alphaproteobacteria</taxon>
        <taxon>Rhodobacterales</taxon>
        <taxon>Roseobacteraceae</taxon>
        <taxon>Loktanella</taxon>
    </lineage>
</organism>
<evidence type="ECO:0000313" key="1">
    <source>
        <dbReference type="EMBL" id="MCB5199044.1"/>
    </source>
</evidence>
<keyword evidence="2" id="KW-1185">Reference proteome</keyword>
<dbReference type="RefSeq" id="WP_226747874.1">
    <property type="nucleotide sequence ID" value="NZ_JAJATZ010000003.1"/>
</dbReference>
<evidence type="ECO:0000313" key="2">
    <source>
        <dbReference type="Proteomes" id="UP001138961"/>
    </source>
</evidence>
<proteinExistence type="predicted"/>
<dbReference type="Proteomes" id="UP001138961">
    <property type="component" value="Unassembled WGS sequence"/>
</dbReference>
<gene>
    <name evidence="1" type="ORF">LGQ03_07310</name>
</gene>